<reference evidence="1 2" key="1">
    <citation type="submission" date="2021-01" db="EMBL/GenBank/DDBJ databases">
        <title>Cercospora kikuchii MAFF 305040 whole genome shotgun sequence.</title>
        <authorList>
            <person name="Kashiwa T."/>
            <person name="Suzuki T."/>
        </authorList>
    </citation>
    <scope>NUCLEOTIDE SEQUENCE [LARGE SCALE GENOMIC DNA]</scope>
    <source>
        <strain evidence="1 2">MAFF 305040</strain>
    </source>
</reference>
<protein>
    <submittedName>
        <fullName evidence="1">Uncharacterized protein</fullName>
    </submittedName>
</protein>
<keyword evidence="2" id="KW-1185">Reference proteome</keyword>
<dbReference type="EMBL" id="BOLY01000009">
    <property type="protein sequence ID" value="GIZ49591.1"/>
    <property type="molecule type" value="Genomic_DNA"/>
</dbReference>
<organism evidence="1 2">
    <name type="scientific">Cercospora kikuchii</name>
    <dbReference type="NCBI Taxonomy" id="84275"/>
    <lineage>
        <taxon>Eukaryota</taxon>
        <taxon>Fungi</taxon>
        <taxon>Dikarya</taxon>
        <taxon>Ascomycota</taxon>
        <taxon>Pezizomycotina</taxon>
        <taxon>Dothideomycetes</taxon>
        <taxon>Dothideomycetidae</taxon>
        <taxon>Mycosphaerellales</taxon>
        <taxon>Mycosphaerellaceae</taxon>
        <taxon>Cercospora</taxon>
    </lineage>
</organism>
<dbReference type="GeneID" id="68298196"/>
<name>A0A9P3FMB2_9PEZI</name>
<sequence length="1609" mass="182813">MSPEMDHSVLRTSEPAKLARYFQEQGAQHGIQAVTKELLEGIENESLPPTIYGIWLNASGDCQAVHAGLIQHSSRSVRHASSIKFGRLLRSDRAKETWQAVGGTSGIVAFLSQAAVRDVKQFCHEVGRTWSSRVAVEVRQQLVDELYLALVQQNFSPSVIKVLERRPLRAHHRRVAPAGSTALATVHVRGNDQALKTSSLEAHSNFFREQFLQTLGDEQQKVDFDRLAALLNINCNDQTTYHGHRLPVNVVFAIHTLESLSQRVYVEDSKSGKLHALLREKLFAKLYALKIKPKLVAEVVDSYARYFDKHVRRKYNFSFYQKKTVLEFIARKWCRHPQELTPSLIRVFRLIPKTQTIHLMDFEKLLNEVPWSARLRLFELAVQHTPSLGHDISTDDGLKALSFEWTERFFLCLDKPGARRLFDRLVRLKPDLFGTDEIQEIHQIMRDPTYLRLLLAVEDPDLLQLANAALDYRKKEAYKARKQPERCFWIQYALRCATASCSLPLYRDTLVWARKYTRDPLTAAVIYSQGDLQRSDSIALLRGFGAVASGGSAADVQRDVKQANVICRELLDTACEAVGEPSFARHHWTGVFSLMDAVVHSRFKHVNALQDKLRIPDEALYQIVWQDTLETCIILETLGLQDSNADLEFNKVGGPLCNTADWGSLIIVDDPRPATLRFLDQLAVRRNQLWESYRQAERPAVLTLPQEHPRGLPIQHLLPVSLVKCGEAAHIPYLQKRASQAVYADPEFAMSAPPEDEETIAAMGPFVENYGFALGNYVCWSSDRLATALNAWEHATVLLSVGRMSLEEAVSFWSPIFETALSNLDLKGPWNETPVPSGNLELPSSNDGDGQPMEWNPDTEYRDFDVKFRRLPRTMLDVMVNNPFSRHGLHENIKSCLEDECEGHVPARRTTLFWDRHQDRRASPATKEALIAAVLLYISAKNKVTPALLAAPYPSGFDSRCPALYLDGDFLMREELDTDSIWDLLKMLAVRIPPTLLLRLTEGVLNAADQTQNCTAQDALQLLQLLVKCDKPQVTLQLVQHIILDRPEDSSWHRLILHPGLLNSLPEAVTRGFLTSLSEGIQLRLAGKVGRDNTSADKQEPAVKVTTVKLLAQLMSGAEFIEETQACQILISLLAVAKHVDIIVAVVNSLVGILKSTFGQDGKVNLILDALERFVEPIMSSINERAPLREQQWQEVERDPTMELPEIYMESVATEIPPVLSTVLGAMQDLHENLQEQMLTRVLVPALRGSAVNNTRWLKLFCRHLNMPDVELPAMPLKLRFLTQLINYPSFIPASILDFWLQVYRSTYDPSTDIAVITKRIEEDSELRTSNAGKHWLSLFSSEASRTLTVDELLCKLLHTEWKQKSGGPSISQIQNIVLQHAELLLHKAGPDFKDWGAFIKYYSPPSWATRTNSTWELYYQNERPVVAEIFNRIESLRTDQWQRNPNRVPAVLPDTFNLRMWLLIKDGENNPERQLIQGIETLIEEIGSSQRPAALHYKDLVVFVGGRSLPWEAQAQLALNLGNLRSCERGGEGRFDKVSYTRVDFAKRMVESLVKPEDVRIRNRIVDMVASWVGCFDEEIRMMGLRLRNFTDADRYWKNEKWYLERVE</sequence>
<dbReference type="OrthoDB" id="2549237at2759"/>
<accession>A0A9P3FMB2</accession>
<comment type="caution">
    <text evidence="1">The sequence shown here is derived from an EMBL/GenBank/DDBJ whole genome shotgun (WGS) entry which is preliminary data.</text>
</comment>
<gene>
    <name evidence="1" type="ORF">CKM354_001262100</name>
</gene>
<dbReference type="Proteomes" id="UP000825890">
    <property type="component" value="Unassembled WGS sequence"/>
</dbReference>
<dbReference type="RefSeq" id="XP_044664078.1">
    <property type="nucleotide sequence ID" value="XM_044808143.1"/>
</dbReference>
<evidence type="ECO:0000313" key="1">
    <source>
        <dbReference type="EMBL" id="GIZ49591.1"/>
    </source>
</evidence>
<proteinExistence type="predicted"/>
<evidence type="ECO:0000313" key="2">
    <source>
        <dbReference type="Proteomes" id="UP000825890"/>
    </source>
</evidence>